<feature type="region of interest" description="Disordered" evidence="1">
    <location>
        <begin position="157"/>
        <end position="187"/>
    </location>
</feature>
<protein>
    <submittedName>
        <fullName evidence="3">Oidioi.mRNA.OKI2018_I69.PAR.g9163.t1.cds</fullName>
    </submittedName>
</protein>
<name>A0ABN7RJA0_OIKDI</name>
<dbReference type="InterPro" id="IPR043159">
    <property type="entry name" value="Lectin_gal-bd_sf"/>
</dbReference>
<dbReference type="PANTHER" id="PTHR46780">
    <property type="entry name" value="PROTEIN EVA-1"/>
    <property type="match status" value="1"/>
</dbReference>
<feature type="domain" description="SUEL-type lectin" evidence="2">
    <location>
        <begin position="63"/>
        <end position="147"/>
    </location>
</feature>
<dbReference type="PROSITE" id="PS50228">
    <property type="entry name" value="SUEL_LECTIN"/>
    <property type="match status" value="1"/>
</dbReference>
<dbReference type="EMBL" id="OU015568">
    <property type="protein sequence ID" value="CAG5079087.1"/>
    <property type="molecule type" value="Genomic_DNA"/>
</dbReference>
<organism evidence="3 4">
    <name type="scientific">Oikopleura dioica</name>
    <name type="common">Tunicate</name>
    <dbReference type="NCBI Taxonomy" id="34765"/>
    <lineage>
        <taxon>Eukaryota</taxon>
        <taxon>Metazoa</taxon>
        <taxon>Chordata</taxon>
        <taxon>Tunicata</taxon>
        <taxon>Appendicularia</taxon>
        <taxon>Copelata</taxon>
        <taxon>Oikopleuridae</taxon>
        <taxon>Oikopleura</taxon>
    </lineage>
</organism>
<gene>
    <name evidence="3" type="ORF">OKIOD_LOCUS721</name>
</gene>
<dbReference type="InterPro" id="IPR000922">
    <property type="entry name" value="Lectin_gal-bd_dom"/>
</dbReference>
<accession>A0ABN7RJA0</accession>
<evidence type="ECO:0000259" key="2">
    <source>
        <dbReference type="PROSITE" id="PS50228"/>
    </source>
</evidence>
<dbReference type="Pfam" id="PF02140">
    <property type="entry name" value="SUEL_Lectin"/>
    <property type="match status" value="1"/>
</dbReference>
<keyword evidence="4" id="KW-1185">Reference proteome</keyword>
<reference evidence="3 4" key="1">
    <citation type="submission" date="2021-04" db="EMBL/GenBank/DDBJ databases">
        <authorList>
            <person name="Bliznina A."/>
        </authorList>
    </citation>
    <scope>NUCLEOTIDE SEQUENCE [LARGE SCALE GENOMIC DNA]</scope>
</reference>
<evidence type="ECO:0000313" key="4">
    <source>
        <dbReference type="Proteomes" id="UP001158576"/>
    </source>
</evidence>
<proteinExistence type="predicted"/>
<feature type="compositionally biased region" description="Basic residues" evidence="1">
    <location>
        <begin position="178"/>
        <end position="187"/>
    </location>
</feature>
<dbReference type="Proteomes" id="UP001158576">
    <property type="component" value="Chromosome PAR"/>
</dbReference>
<feature type="compositionally biased region" description="Basic and acidic residues" evidence="1">
    <location>
        <begin position="157"/>
        <end position="177"/>
    </location>
</feature>
<sequence length="187" mass="20912">MKLLPAVLSLTAAQRGSHNGRPNARNRIDIQAAGAIEYGVRLSPPQIAHSCEWAYQGENNRLIRCERGETLRITNAWYGRENNQICNVQRGTGRLYNAVGTCKSDATQVIKDRCNGRRQCNLSFSNGFVGDPCYGTTKYLEVTWQCAAPVVAPAIDEDRPTGYEPEPERAPMDMMDKKNKKMGKKMM</sequence>
<evidence type="ECO:0000256" key="1">
    <source>
        <dbReference type="SAM" id="MobiDB-lite"/>
    </source>
</evidence>
<evidence type="ECO:0000313" key="3">
    <source>
        <dbReference type="EMBL" id="CAG5079087.1"/>
    </source>
</evidence>
<dbReference type="CDD" id="cd22827">
    <property type="entry name" value="Gal_Rha_Lectin_SUL-I-like"/>
    <property type="match status" value="1"/>
</dbReference>
<dbReference type="Gene3D" id="2.60.120.740">
    <property type="match status" value="1"/>
</dbReference>